<dbReference type="OrthoDB" id="2013972at2759"/>
<dbReference type="eggNOG" id="ENOG502QSKG">
    <property type="taxonomic scope" value="Eukaryota"/>
</dbReference>
<dbReference type="InterPro" id="IPR029063">
    <property type="entry name" value="SAM-dependent_MTases_sf"/>
</dbReference>
<accession>C4JPE3</accession>
<keyword evidence="2" id="KW-1185">Reference proteome</keyword>
<dbReference type="InParanoid" id="C4JPE3"/>
<dbReference type="AlphaFoldDB" id="C4JPE3"/>
<protein>
    <recommendedName>
        <fullName evidence="3">Methyltransferase</fullName>
    </recommendedName>
</protein>
<gene>
    <name evidence="1" type="ORF">UREG_04525</name>
</gene>
<dbReference type="HOGENOM" id="CLU_010595_2_4_1"/>
<dbReference type="GeneID" id="8442391"/>
<reference evidence="2" key="1">
    <citation type="journal article" date="2009" name="Genome Res.">
        <title>Comparative genomic analyses of the human fungal pathogens Coccidioides and their relatives.</title>
        <authorList>
            <person name="Sharpton T.J."/>
            <person name="Stajich J.E."/>
            <person name="Rounsley S.D."/>
            <person name="Gardner M.J."/>
            <person name="Wortman J.R."/>
            <person name="Jordar V.S."/>
            <person name="Maiti R."/>
            <person name="Kodira C.D."/>
            <person name="Neafsey D.E."/>
            <person name="Zeng Q."/>
            <person name="Hung C.-Y."/>
            <person name="McMahan C."/>
            <person name="Muszewska A."/>
            <person name="Grynberg M."/>
            <person name="Mandel M.A."/>
            <person name="Kellner E.M."/>
            <person name="Barker B.M."/>
            <person name="Galgiani J.N."/>
            <person name="Orbach M.J."/>
            <person name="Kirkland T.N."/>
            <person name="Cole G.T."/>
            <person name="Henn M.R."/>
            <person name="Birren B.W."/>
            <person name="Taylor J.W."/>
        </authorList>
    </citation>
    <scope>NUCLEOTIDE SEQUENCE [LARGE SCALE GENOMIC DNA]</scope>
    <source>
        <strain evidence="2">UAMH 1704</strain>
    </source>
</reference>
<dbReference type="Proteomes" id="UP000002058">
    <property type="component" value="Unassembled WGS sequence"/>
</dbReference>
<sequence>MAAGIWAMLANWWASYKQAFDLVSREFADDHPHAAVIGTDLSPIQPLSVPPNLSFEIDDCCDEWLYTPESFDFVHVRGLYGCVADWDEFYNQAFKCVKLRPPRALQKHVSIQTTYFLFPRHLKRGGYIEQLEQSVAPKSDDHSTDGTIMDEWGRVSLAVGDKFGKTLRIVDEAKAKMVAAGFEDVTEHRFKCPIGDWPVDARLKELGKVARLYWEEGVEDWSTMLLTRVMNFVPYILWPGGTDMFQAPSFMGGNPGEIELAFASSLWSNHRGTSQEVGVIFEI</sequence>
<dbReference type="Gene3D" id="3.40.50.150">
    <property type="entry name" value="Vaccinia Virus protein VP39"/>
    <property type="match status" value="1"/>
</dbReference>
<name>C4JPE3_UNCRE</name>
<evidence type="ECO:0008006" key="3">
    <source>
        <dbReference type="Google" id="ProtNLM"/>
    </source>
</evidence>
<dbReference type="SUPFAM" id="SSF53335">
    <property type="entry name" value="S-adenosyl-L-methionine-dependent methyltransferases"/>
    <property type="match status" value="1"/>
</dbReference>
<organism evidence="1 2">
    <name type="scientific">Uncinocarpus reesii (strain UAMH 1704)</name>
    <dbReference type="NCBI Taxonomy" id="336963"/>
    <lineage>
        <taxon>Eukaryota</taxon>
        <taxon>Fungi</taxon>
        <taxon>Dikarya</taxon>
        <taxon>Ascomycota</taxon>
        <taxon>Pezizomycotina</taxon>
        <taxon>Eurotiomycetes</taxon>
        <taxon>Eurotiomycetidae</taxon>
        <taxon>Onygenales</taxon>
        <taxon>Onygenaceae</taxon>
        <taxon>Uncinocarpus</taxon>
    </lineage>
</organism>
<proteinExistence type="predicted"/>
<dbReference type="OMA" id="WAMLANW"/>
<dbReference type="VEuPathDB" id="FungiDB:UREG_04525"/>
<evidence type="ECO:0000313" key="1">
    <source>
        <dbReference type="EMBL" id="EEP79679.1"/>
    </source>
</evidence>
<dbReference type="RefSeq" id="XP_002545008.1">
    <property type="nucleotide sequence ID" value="XM_002544962.1"/>
</dbReference>
<dbReference type="EMBL" id="CH476616">
    <property type="protein sequence ID" value="EEP79679.1"/>
    <property type="molecule type" value="Genomic_DNA"/>
</dbReference>
<dbReference type="KEGG" id="ure:UREG_04525"/>
<evidence type="ECO:0000313" key="2">
    <source>
        <dbReference type="Proteomes" id="UP000002058"/>
    </source>
</evidence>